<dbReference type="NCBIfam" id="TIGR02148">
    <property type="entry name" value="Fibro_Slime"/>
    <property type="match status" value="1"/>
</dbReference>
<sequence length="249" mass="26205">MKKILLAAGITSLLTASPAFAGIVLSGTIFDKTSSEPDFQDTISGLTTGMVESSLGVDGNPVYVTGSGGGVTSSTTFNNWWTDTGAGSTAFNLPLDETSPGSGQFSYASNAFFPIDNQLGGNEGNSHNYHFTMKLGGTTSFESGDVFSFTGDDDLWVFINGMLIMDLGGVHAPVTSSITGADLIHMGLLENTEYDLDIFFAERHLTQSNFNITTSFRVGPQVDVPEPGSLALFGLGLAGLIASRSRRKS</sequence>
<dbReference type="Pfam" id="PF07691">
    <property type="entry name" value="PA14"/>
    <property type="match status" value="1"/>
</dbReference>
<dbReference type="AlphaFoldDB" id="A0A0H4I2V8"/>
<keyword evidence="7" id="KW-1185">Reference proteome</keyword>
<proteinExistence type="inferred from homology"/>
<dbReference type="PANTHER" id="PTHR31137">
    <property type="entry name" value="PROTEIN PSIB-RELATED-RELATED"/>
    <property type="match status" value="1"/>
</dbReference>
<dbReference type="EMBL" id="CP011494">
    <property type="protein sequence ID" value="AKO53361.1"/>
    <property type="molecule type" value="Genomic_DNA"/>
</dbReference>
<feature type="chain" id="PRO_5005206020" description="PA14 domain-containing protein" evidence="4">
    <location>
        <begin position="22"/>
        <end position="249"/>
    </location>
</feature>
<dbReference type="RefSeq" id="WP_048387023.1">
    <property type="nucleotide sequence ID" value="NZ_CP011494.1"/>
</dbReference>
<gene>
    <name evidence="6" type="ORF">ABA45_13810</name>
</gene>
<evidence type="ECO:0000256" key="1">
    <source>
        <dbReference type="ARBA" id="ARBA00008709"/>
    </source>
</evidence>
<dbReference type="InterPro" id="IPR011874">
    <property type="entry name" value="Fibro_Slime"/>
</dbReference>
<evidence type="ECO:0000256" key="2">
    <source>
        <dbReference type="ARBA" id="ARBA00022729"/>
    </source>
</evidence>
<evidence type="ECO:0000256" key="3">
    <source>
        <dbReference type="ARBA" id="ARBA00023180"/>
    </source>
</evidence>
<evidence type="ECO:0000259" key="5">
    <source>
        <dbReference type="PROSITE" id="PS51820"/>
    </source>
</evidence>
<accession>A0A0H4I2V8</accession>
<dbReference type="Proteomes" id="UP000036406">
    <property type="component" value="Chromosome"/>
</dbReference>
<dbReference type="PATRIC" id="fig|330734.3.peg.2900"/>
<comment type="similarity">
    <text evidence="1">Belongs to the prespore-cell-inducing factor family.</text>
</comment>
<dbReference type="GO" id="GO:0005576">
    <property type="term" value="C:extracellular region"/>
    <property type="evidence" value="ECO:0007669"/>
    <property type="project" value="TreeGrafter"/>
</dbReference>
<evidence type="ECO:0000313" key="7">
    <source>
        <dbReference type="Proteomes" id="UP000036406"/>
    </source>
</evidence>
<feature type="signal peptide" evidence="4">
    <location>
        <begin position="1"/>
        <end position="21"/>
    </location>
</feature>
<name>A0A0H4I2V8_9GAMM</name>
<dbReference type="InterPro" id="IPR011658">
    <property type="entry name" value="PA14_dom"/>
</dbReference>
<dbReference type="InterPro" id="IPR037524">
    <property type="entry name" value="PA14/GLEYA"/>
</dbReference>
<dbReference type="KEGG" id="mpq:ABA45_13810"/>
<dbReference type="STRING" id="330734.ABA45_13810"/>
<reference evidence="6 7" key="1">
    <citation type="submission" date="2015-05" db="EMBL/GenBank/DDBJ databases">
        <title>Complete genome of Marinobacter psychrophilus strain 20041T isolated from sea-ice of the Canadian Basin.</title>
        <authorList>
            <person name="Song L."/>
            <person name="Ren L."/>
            <person name="Yu Y."/>
            <person name="Wang X."/>
        </authorList>
    </citation>
    <scope>NUCLEOTIDE SEQUENCE [LARGE SCALE GENOMIC DNA]</scope>
    <source>
        <strain evidence="6 7">20041</strain>
    </source>
</reference>
<dbReference type="Pfam" id="PF07589">
    <property type="entry name" value="PEP-CTERM"/>
    <property type="match status" value="1"/>
</dbReference>
<protein>
    <recommendedName>
        <fullName evidence="5">PA14 domain-containing protein</fullName>
    </recommendedName>
</protein>
<evidence type="ECO:0000256" key="4">
    <source>
        <dbReference type="SAM" id="SignalP"/>
    </source>
</evidence>
<dbReference type="PROSITE" id="PS51820">
    <property type="entry name" value="PA14"/>
    <property type="match status" value="1"/>
</dbReference>
<evidence type="ECO:0000313" key="6">
    <source>
        <dbReference type="EMBL" id="AKO53361.1"/>
    </source>
</evidence>
<dbReference type="NCBIfam" id="TIGR02595">
    <property type="entry name" value="PEP_CTERM"/>
    <property type="match status" value="1"/>
</dbReference>
<keyword evidence="3" id="KW-0325">Glycoprotein</keyword>
<organism evidence="6 7">
    <name type="scientific">Marinobacter psychrophilus</name>
    <dbReference type="NCBI Taxonomy" id="330734"/>
    <lineage>
        <taxon>Bacteria</taxon>
        <taxon>Pseudomonadati</taxon>
        <taxon>Pseudomonadota</taxon>
        <taxon>Gammaproteobacteria</taxon>
        <taxon>Pseudomonadales</taxon>
        <taxon>Marinobacteraceae</taxon>
        <taxon>Marinobacter</taxon>
    </lineage>
</organism>
<keyword evidence="2 4" id="KW-0732">Signal</keyword>
<dbReference type="InterPro" id="IPR051154">
    <property type="entry name" value="Prespore-cell_inducing_factor"/>
</dbReference>
<feature type="domain" description="PA14" evidence="5">
    <location>
        <begin position="66"/>
        <end position="228"/>
    </location>
</feature>
<dbReference type="InterPro" id="IPR013424">
    <property type="entry name" value="Ice-binding_C"/>
</dbReference>